<evidence type="ECO:0000256" key="2">
    <source>
        <dbReference type="SAM" id="MobiDB-lite"/>
    </source>
</evidence>
<dbReference type="PANTHER" id="PTHR12904:SF23">
    <property type="entry name" value="PROTEIN ZER-1 HOMOLOG"/>
    <property type="match status" value="1"/>
</dbReference>
<feature type="region of interest" description="Disordered" evidence="2">
    <location>
        <begin position="1372"/>
        <end position="1439"/>
    </location>
</feature>
<sequence length="1874" mass="191455">MTPESRTDRDFSDGLSSLGTLHGPSAPNDNRPKWCWYPPRPPLIQVQQAWPRRHRLHQSSRHANGALHPDSRPQCPKAAHEADALGLVNKGARLAPLGKFSTHRVLNAPQLLLRRGLGLGSATTEHMGSSNNCGNLATRKLSADPAVEPGSLGNLPTTSSTMRRTVCPVESALIRIAPTAAAALSAITSTDTDYYASTSQSAPNVCAAAPDPGPYGSLSELVLRLHPHLDRCLDPSTASYGGNSGPQAHHPGASFPTQLQTIHLPCRLRFGAAAGYGSTVGQTSEDARFSGAEAGTVAGFGCLSAMPALTSLSASMMSVLDLAAARSAARAEMRARLNPPLEAVAEAAAPPGGGAQERSRADDAASVEARSAAAAAAARMSRRAAWLAAQHDIRLQQVRQAQLAWLTEARLDEQLVAAVRQLPSLAPRLTQLTLTDLQFVAATFNAVAACTALTRLVLSARSSGASGGGGGPAATTAMLTRAAGGGPTAAGTTPRPGELLPQHLAALVRGLPRLQHLDIHATAFSSAVEFGILSALTGLTNLRLNQAALYDITYGNRFERLPSDYLPVALLGPLQGIERLSELPQLHSLALTGLDCPPRALLEALPPGGGPLRRLALRKLYRLTSEHLTALGALTRLTELQLSADWCLHPGSDTPPPLELFDLADDLLDGPMLMEIGEELLVEHPPGPGQGGPGGVLGVGAGAQPPGGAAGGAAAGGGGGGGEGDGGADGDPALAGAAAGDAAGASCSRADGGAPSCSSSRGGAEAVLVAEGARLKRKQRSMFEHEVGTEVGGEPRQEAAGGPQPMEVDGEPQVVQSVLPMQQQQGEEQQGRGQQGEEQQGGGPAGAAGLAAPPGGPPVAMAVQDQDQEGQQQQQGQQALGQEQEQQQQGQQALGQEQEQQQQGQQAQQQQQALANAGIAADAGQGWVLIPGGGIIAQLPFVFGGMGGGGGGGVAVVGGGGGGAGVAERGRGPRVDERLAPLRRLQNLQVLHLGIGRIFGVVNLGPRFLEHLSALTSLTTISLRCTTVDWGLLGALAPLPRLSHLSMHYYDGRGNNGKKIAADLMSWRNLSAVTTLNLGAFEARQDADIITQALPRSRLAAASVFGVRGCRPGYDVFAALAETTSLTSLSVQGDWMVPRPARGATATAASAAGAGAGAPPPQTLSELRRLPLLRSLTLDPAGSDNFFTETGVPVPGLHDVLWIMAGIGQQGPGAAGGGDAAAAPPPPLLPALPVPPVLPQLGMPLQLEEIPSQELPALDQAQPGPPPPPPPPPPRDDNEATASFSVAPEADQPLQGGQPPNLREQHPQQPSGAEGGPSSGHATGVAVAPADAAAAPSHPAAAAVVVDDQAAAKPAPLPGAPLFREVRVRFEATDSDDEVEEDVKGRTPAAVAAAPPPAADEGEAAPGPSRPSGRKAQRAANATAAAARRRKDGSAAAAAAVGVAAACGSAAMAGAAGTSRVSAAATGMDTGGSAVMNPIPESSPPRFSADDDYYSGLDDSSDPESRVGYIKIGSGSRTKPKSAASSERPRSPSPTSRATAAAPNPAPAPGTAGSPPELPAAGRWLLQISVLTQLTNLRLERWSVVPPPALAPLTGLRRVQLTGLRALEERLLKVLSGLPALTYMTLEGRAAAHTGSSVYGTLSRVPYIPDPSVQALGALTQLRLLVLSGFSLLQPEQALVQSQQQPQAALTPRPATRGVTAGQATASATAGAGRTAQAMDVDTGAAASGAAAPHEGGVPTPQRRRARYTAYGSSVVYGSGAGDRRGEAELQRLVSSLGRLSALRYLSLCVAECIKDLQLGELVVKGWGGEEEVAVMSARQCPEADLEEEEAEGLLEHPAAAAAAQEMRRRPAGIMLTAAAAVAALLLPLLASVL</sequence>
<dbReference type="InterPro" id="IPR051341">
    <property type="entry name" value="Zyg-11_UBL_adapter"/>
</dbReference>
<dbReference type="KEGG" id="vcn:VOLCADRAFT_106888"/>
<dbReference type="InParanoid" id="D8UAF7"/>
<feature type="compositionally biased region" description="Low complexity" evidence="2">
    <location>
        <begin position="1684"/>
        <end position="1732"/>
    </location>
</feature>
<feature type="compositionally biased region" description="Low complexity" evidence="2">
    <location>
        <begin position="822"/>
        <end position="838"/>
    </location>
</feature>
<feature type="compositionally biased region" description="Low complexity" evidence="2">
    <location>
        <begin position="1533"/>
        <end position="1555"/>
    </location>
</feature>
<dbReference type="SUPFAM" id="SSF52058">
    <property type="entry name" value="L domain-like"/>
    <property type="match status" value="1"/>
</dbReference>
<feature type="compositionally biased region" description="Low complexity" evidence="2">
    <location>
        <begin position="869"/>
        <end position="904"/>
    </location>
</feature>
<feature type="compositionally biased region" description="Pro residues" evidence="2">
    <location>
        <begin position="1263"/>
        <end position="1273"/>
    </location>
</feature>
<accession>D8UAF7</accession>
<evidence type="ECO:0000313" key="4">
    <source>
        <dbReference type="EMBL" id="EFJ43256.1"/>
    </source>
</evidence>
<dbReference type="OrthoDB" id="553092at2759"/>
<gene>
    <name evidence="4" type="ORF">VOLCADRAFT_106888</name>
</gene>
<feature type="compositionally biased region" description="Gly residues" evidence="2">
    <location>
        <begin position="689"/>
        <end position="701"/>
    </location>
</feature>
<dbReference type="Proteomes" id="UP000001058">
    <property type="component" value="Unassembled WGS sequence"/>
</dbReference>
<dbReference type="RefSeq" id="XP_002955616.1">
    <property type="nucleotide sequence ID" value="XM_002955570.1"/>
</dbReference>
<keyword evidence="5" id="KW-1185">Reference proteome</keyword>
<keyword evidence="3" id="KW-0472">Membrane</keyword>
<proteinExistence type="predicted"/>
<name>D8UAF7_VOLCA</name>
<feature type="region of interest" description="Disordered" evidence="2">
    <location>
        <begin position="1"/>
        <end position="33"/>
    </location>
</feature>
<feature type="region of interest" description="Disordered" evidence="2">
    <location>
        <begin position="822"/>
        <end position="904"/>
    </location>
</feature>
<feature type="compositionally biased region" description="Basic and acidic residues" evidence="2">
    <location>
        <begin position="781"/>
        <end position="797"/>
    </location>
</feature>
<feature type="compositionally biased region" description="Gly residues" evidence="2">
    <location>
        <begin position="708"/>
        <end position="729"/>
    </location>
</feature>
<keyword evidence="3" id="KW-0812">Transmembrane</keyword>
<comment type="subcellular location">
    <subcellularLocation>
        <location evidence="1">Cytoplasm</location>
        <location evidence="1">Cytoskeleton</location>
        <location evidence="1">Cilium axoneme</location>
    </subcellularLocation>
</comment>
<dbReference type="SUPFAM" id="SSF52047">
    <property type="entry name" value="RNI-like"/>
    <property type="match status" value="1"/>
</dbReference>
<evidence type="ECO:0000256" key="3">
    <source>
        <dbReference type="SAM" id="Phobius"/>
    </source>
</evidence>
<dbReference type="GO" id="GO:0005930">
    <property type="term" value="C:axoneme"/>
    <property type="evidence" value="ECO:0007669"/>
    <property type="project" value="UniProtKB-SubCell"/>
</dbReference>
<keyword evidence="3" id="KW-1133">Transmembrane helix</keyword>
<dbReference type="InterPro" id="IPR032675">
    <property type="entry name" value="LRR_dom_sf"/>
</dbReference>
<feature type="transmembrane region" description="Helical" evidence="3">
    <location>
        <begin position="1852"/>
        <end position="1871"/>
    </location>
</feature>
<feature type="region of interest" description="Disordered" evidence="2">
    <location>
        <begin position="779"/>
        <end position="809"/>
    </location>
</feature>
<feature type="region of interest" description="Disordered" evidence="2">
    <location>
        <begin position="743"/>
        <end position="762"/>
    </location>
</feature>
<dbReference type="PANTHER" id="PTHR12904">
    <property type="match status" value="1"/>
</dbReference>
<feature type="region of interest" description="Disordered" evidence="2">
    <location>
        <begin position="53"/>
        <end position="76"/>
    </location>
</feature>
<feature type="region of interest" description="Disordered" evidence="2">
    <location>
        <begin position="1684"/>
        <end position="1745"/>
    </location>
</feature>
<evidence type="ECO:0000256" key="1">
    <source>
        <dbReference type="ARBA" id="ARBA00004430"/>
    </source>
</evidence>
<protein>
    <submittedName>
        <fullName evidence="4">Uncharacterized protein</fullName>
    </submittedName>
</protein>
<feature type="region of interest" description="Disordered" evidence="2">
    <location>
        <begin position="1472"/>
        <end position="1558"/>
    </location>
</feature>
<dbReference type="GeneID" id="9626472"/>
<dbReference type="Gene3D" id="3.80.10.10">
    <property type="entry name" value="Ribonuclease Inhibitor"/>
    <property type="match status" value="2"/>
</dbReference>
<reference evidence="4 5" key="1">
    <citation type="journal article" date="2010" name="Science">
        <title>Genomic analysis of organismal complexity in the multicellular green alga Volvox carteri.</title>
        <authorList>
            <person name="Prochnik S.E."/>
            <person name="Umen J."/>
            <person name="Nedelcu A.M."/>
            <person name="Hallmann A."/>
            <person name="Miller S.M."/>
            <person name="Nishii I."/>
            <person name="Ferris P."/>
            <person name="Kuo A."/>
            <person name="Mitros T."/>
            <person name="Fritz-Laylin L.K."/>
            <person name="Hellsten U."/>
            <person name="Chapman J."/>
            <person name="Simakov O."/>
            <person name="Rensing S.A."/>
            <person name="Terry A."/>
            <person name="Pangilinan J."/>
            <person name="Kapitonov V."/>
            <person name="Jurka J."/>
            <person name="Salamov A."/>
            <person name="Shapiro H."/>
            <person name="Schmutz J."/>
            <person name="Grimwood J."/>
            <person name="Lindquist E."/>
            <person name="Lucas S."/>
            <person name="Grigoriev I.V."/>
            <person name="Schmitt R."/>
            <person name="Kirk D."/>
            <person name="Rokhsar D.S."/>
        </authorList>
    </citation>
    <scope>NUCLEOTIDE SEQUENCE [LARGE SCALE GENOMIC DNA]</scope>
    <source>
        <strain evidence="5">f. Nagariensis / Eve</strain>
    </source>
</reference>
<organism evidence="5">
    <name type="scientific">Volvox carteri f. nagariensis</name>
    <dbReference type="NCBI Taxonomy" id="3068"/>
    <lineage>
        <taxon>Eukaryota</taxon>
        <taxon>Viridiplantae</taxon>
        <taxon>Chlorophyta</taxon>
        <taxon>core chlorophytes</taxon>
        <taxon>Chlorophyceae</taxon>
        <taxon>CS clade</taxon>
        <taxon>Chlamydomonadales</taxon>
        <taxon>Volvocaceae</taxon>
        <taxon>Volvox</taxon>
    </lineage>
</organism>
<feature type="region of interest" description="Disordered" evidence="2">
    <location>
        <begin position="682"/>
        <end position="733"/>
    </location>
</feature>
<feature type="region of interest" description="Disordered" evidence="2">
    <location>
        <begin position="1257"/>
        <end position="1324"/>
    </location>
</feature>
<feature type="compositionally biased region" description="Basic and acidic residues" evidence="2">
    <location>
        <begin position="1"/>
        <end position="12"/>
    </location>
</feature>
<evidence type="ECO:0000313" key="5">
    <source>
        <dbReference type="Proteomes" id="UP000001058"/>
    </source>
</evidence>
<dbReference type="EMBL" id="GL378374">
    <property type="protein sequence ID" value="EFJ43256.1"/>
    <property type="molecule type" value="Genomic_DNA"/>
</dbReference>